<comment type="caution">
    <text evidence="12">Lacks conserved residue(s) required for the propagation of feature annotation.</text>
</comment>
<dbReference type="GO" id="GO:0070040">
    <property type="term" value="F:rRNA (adenine(2503)-C2-)-methyltransferase activity"/>
    <property type="evidence" value="ECO:0007669"/>
    <property type="project" value="UniProtKB-UniRule"/>
</dbReference>
<reference evidence="15" key="1">
    <citation type="submission" date="2009-12" db="EMBL/GenBank/DDBJ databases">
        <title>Sequence of Clostridiales genomosp. BVAB3 str. UPII9-5.</title>
        <authorList>
            <person name="Madupu R."/>
            <person name="Durkin A.S."/>
            <person name="Torralba M."/>
            <person name="Methe B."/>
            <person name="Sutton G.G."/>
            <person name="Strausberg R.L."/>
            <person name="Nelson K.E."/>
        </authorList>
    </citation>
    <scope>NUCLEOTIDE SEQUENCE [LARGE SCALE GENOMIC DNA]</scope>
    <source>
        <strain evidence="15">W1219</strain>
    </source>
</reference>
<comment type="subcellular location">
    <subcellularLocation>
        <location evidence="1 12">Cytoplasm</location>
    </subcellularLocation>
</comment>
<dbReference type="GO" id="GO:0002935">
    <property type="term" value="F:tRNA (adenine(37)-C2)-methyltransferase activity"/>
    <property type="evidence" value="ECO:0007669"/>
    <property type="project" value="UniProtKB-UniRule"/>
</dbReference>
<dbReference type="GO" id="GO:0005737">
    <property type="term" value="C:cytoplasm"/>
    <property type="evidence" value="ECO:0007669"/>
    <property type="project" value="UniProtKB-SubCell"/>
</dbReference>
<dbReference type="HAMAP" id="MF_01849">
    <property type="entry name" value="RNA_methyltr_RlmN"/>
    <property type="match status" value="1"/>
</dbReference>
<dbReference type="InterPro" id="IPR048641">
    <property type="entry name" value="RlmN_N"/>
</dbReference>
<feature type="binding site" evidence="12">
    <location>
        <position position="291"/>
    </location>
    <ligand>
        <name>S-adenosyl-L-methionine</name>
        <dbReference type="ChEBI" id="CHEBI:59789"/>
    </ligand>
</feature>
<dbReference type="STRING" id="679192.HMPREF9013_0536"/>
<keyword evidence="10 12" id="KW-0408">Iron</keyword>
<comment type="function">
    <text evidence="12">Specifically methylates position 2 of adenine 2503 in 23S rRNA and position 2 of adenine 37 in tRNAs.</text>
</comment>
<feature type="binding site" evidence="12">
    <location>
        <begin position="160"/>
        <end position="161"/>
    </location>
    <ligand>
        <name>S-adenosyl-L-methionine</name>
        <dbReference type="ChEBI" id="CHEBI:59789"/>
    </ligand>
</feature>
<dbReference type="OrthoDB" id="9793973at2"/>
<keyword evidence="15" id="KW-1185">Reference proteome</keyword>
<dbReference type="Proteomes" id="UP000005017">
    <property type="component" value="Unassembled WGS sequence"/>
</dbReference>
<dbReference type="NCBIfam" id="TIGR00048">
    <property type="entry name" value="rRNA_mod_RlmN"/>
    <property type="match status" value="1"/>
</dbReference>
<evidence type="ECO:0000256" key="10">
    <source>
        <dbReference type="ARBA" id="ARBA00023004"/>
    </source>
</evidence>
<dbReference type="PANTHER" id="PTHR30544:SF5">
    <property type="entry name" value="RADICAL SAM CORE DOMAIN-CONTAINING PROTEIN"/>
    <property type="match status" value="1"/>
</dbReference>
<organism evidence="14 15">
    <name type="scientific">Bulleidia extructa W1219</name>
    <dbReference type="NCBI Taxonomy" id="679192"/>
    <lineage>
        <taxon>Bacteria</taxon>
        <taxon>Bacillati</taxon>
        <taxon>Bacillota</taxon>
        <taxon>Erysipelotrichia</taxon>
        <taxon>Erysipelotrichales</taxon>
        <taxon>Erysipelotrichaceae</taxon>
        <taxon>Bulleidia</taxon>
    </lineage>
</organism>
<dbReference type="InterPro" id="IPR027492">
    <property type="entry name" value="RNA_MTrfase_RlmN"/>
</dbReference>
<dbReference type="EMBL" id="ADFR01000016">
    <property type="protein sequence ID" value="EFC05252.1"/>
    <property type="molecule type" value="Genomic_DNA"/>
</dbReference>
<dbReference type="GO" id="GO:0046872">
    <property type="term" value="F:metal ion binding"/>
    <property type="evidence" value="ECO:0007669"/>
    <property type="project" value="UniProtKB-KW"/>
</dbReference>
<feature type="active site" description="S-methylcysteine intermediate" evidence="12">
    <location>
        <position position="334"/>
    </location>
</feature>
<dbReference type="InterPro" id="IPR058240">
    <property type="entry name" value="rSAM_sf"/>
</dbReference>
<evidence type="ECO:0000256" key="2">
    <source>
        <dbReference type="ARBA" id="ARBA00022485"/>
    </source>
</evidence>
<comment type="miscellaneous">
    <text evidence="12">Reaction proceeds by a ping-pong mechanism involving intermediate methylation of a conserved cysteine residue.</text>
</comment>
<dbReference type="PROSITE" id="PS51918">
    <property type="entry name" value="RADICAL_SAM"/>
    <property type="match status" value="1"/>
</dbReference>
<feature type="binding site" evidence="12">
    <location>
        <begin position="215"/>
        <end position="217"/>
    </location>
    <ligand>
        <name>S-adenosyl-L-methionine</name>
        <dbReference type="ChEBI" id="CHEBI:59789"/>
    </ligand>
</feature>
<feature type="binding site" evidence="12">
    <location>
        <position position="110"/>
    </location>
    <ligand>
        <name>[4Fe-4S] cluster</name>
        <dbReference type="ChEBI" id="CHEBI:49883"/>
        <note>4Fe-4S-S-AdoMet</note>
    </ligand>
</feature>
<dbReference type="eggNOG" id="COG0820">
    <property type="taxonomic scope" value="Bacteria"/>
</dbReference>
<keyword evidence="8 12" id="KW-0819">tRNA processing</keyword>
<evidence type="ECO:0000313" key="15">
    <source>
        <dbReference type="Proteomes" id="UP000005017"/>
    </source>
</evidence>
<keyword evidence="7 12" id="KW-0949">S-adenosyl-L-methionine</keyword>
<comment type="similarity">
    <text evidence="12">Belongs to the radical SAM superfamily. RlmN family.</text>
</comment>
<feature type="binding site" evidence="12">
    <location>
        <position position="192"/>
    </location>
    <ligand>
        <name>S-adenosyl-L-methionine</name>
        <dbReference type="ChEBI" id="CHEBI:59789"/>
    </ligand>
</feature>
<dbReference type="GO" id="GO:0000049">
    <property type="term" value="F:tRNA binding"/>
    <property type="evidence" value="ECO:0007669"/>
    <property type="project" value="UniProtKB-UniRule"/>
</dbReference>
<dbReference type="Pfam" id="PF04055">
    <property type="entry name" value="Radical_SAM"/>
    <property type="match status" value="1"/>
</dbReference>
<feature type="domain" description="Radical SAM core" evidence="13">
    <location>
        <begin position="96"/>
        <end position="323"/>
    </location>
</feature>
<evidence type="ECO:0000256" key="3">
    <source>
        <dbReference type="ARBA" id="ARBA00022490"/>
    </source>
</evidence>
<dbReference type="Pfam" id="PF21016">
    <property type="entry name" value="RlmN_N"/>
    <property type="match status" value="1"/>
</dbReference>
<accession>D2MQI3</accession>
<dbReference type="FunFam" id="3.20.20.70:FF:000014">
    <property type="entry name" value="Probable dual-specificity RNA methyltransferase RlmN"/>
    <property type="match status" value="1"/>
</dbReference>
<evidence type="ECO:0000256" key="1">
    <source>
        <dbReference type="ARBA" id="ARBA00004496"/>
    </source>
</evidence>
<keyword evidence="5 12" id="KW-0489">Methyltransferase</keyword>
<dbReference type="InterPro" id="IPR040072">
    <property type="entry name" value="Methyltransferase_A"/>
</dbReference>
<evidence type="ECO:0000256" key="7">
    <source>
        <dbReference type="ARBA" id="ARBA00022691"/>
    </source>
</evidence>
<keyword evidence="12" id="KW-1015">Disulfide bond</keyword>
<dbReference type="PANTHER" id="PTHR30544">
    <property type="entry name" value="23S RRNA METHYLTRANSFERASE"/>
    <property type="match status" value="1"/>
</dbReference>
<gene>
    <name evidence="12 14" type="primary">rlmN</name>
    <name evidence="14" type="ORF">HMPREF9013_0536</name>
</gene>
<comment type="caution">
    <text evidence="14">The sequence shown here is derived from an EMBL/GenBank/DDBJ whole genome shotgun (WGS) entry which is preliminary data.</text>
</comment>
<dbReference type="Gene3D" id="3.20.20.70">
    <property type="entry name" value="Aldolase class I"/>
    <property type="match status" value="1"/>
</dbReference>
<evidence type="ECO:0000256" key="6">
    <source>
        <dbReference type="ARBA" id="ARBA00022679"/>
    </source>
</evidence>
<dbReference type="GO" id="GO:0019843">
    <property type="term" value="F:rRNA binding"/>
    <property type="evidence" value="ECO:0007669"/>
    <property type="project" value="UniProtKB-UniRule"/>
</dbReference>
<dbReference type="EC" id="2.1.1.192" evidence="12"/>
<evidence type="ECO:0000313" key="14">
    <source>
        <dbReference type="EMBL" id="EFC05252.1"/>
    </source>
</evidence>
<evidence type="ECO:0000256" key="12">
    <source>
        <dbReference type="HAMAP-Rule" id="MF_01849"/>
    </source>
</evidence>
<feature type="binding site" evidence="12">
    <location>
        <position position="117"/>
    </location>
    <ligand>
        <name>[4Fe-4S] cluster</name>
        <dbReference type="ChEBI" id="CHEBI:49883"/>
        <note>4Fe-4S-S-AdoMet</note>
    </ligand>
</feature>
<dbReference type="InterPro" id="IPR004383">
    <property type="entry name" value="rRNA_lsu_MTrfase_RlmN/Cfr"/>
</dbReference>
<dbReference type="RefSeq" id="WP_006627646.1">
    <property type="nucleotide sequence ID" value="NZ_ADFR01000016.1"/>
</dbReference>
<dbReference type="GO" id="GO:0030488">
    <property type="term" value="P:tRNA methylation"/>
    <property type="evidence" value="ECO:0007669"/>
    <property type="project" value="UniProtKB-UniRule"/>
</dbReference>
<keyword evidence="2 12" id="KW-0004">4Fe-4S</keyword>
<comment type="catalytic activity">
    <reaction evidence="12">
        <text>adenosine(37) in tRNA + 2 reduced [2Fe-2S]-[ferredoxin] + 2 S-adenosyl-L-methionine = 2-methyladenosine(37) in tRNA + 5'-deoxyadenosine + L-methionine + 2 oxidized [2Fe-2S]-[ferredoxin] + S-adenosyl-L-homocysteine</text>
        <dbReference type="Rhea" id="RHEA:43332"/>
        <dbReference type="Rhea" id="RHEA-COMP:10000"/>
        <dbReference type="Rhea" id="RHEA-COMP:10001"/>
        <dbReference type="Rhea" id="RHEA-COMP:10162"/>
        <dbReference type="Rhea" id="RHEA-COMP:10485"/>
        <dbReference type="ChEBI" id="CHEBI:17319"/>
        <dbReference type="ChEBI" id="CHEBI:33737"/>
        <dbReference type="ChEBI" id="CHEBI:33738"/>
        <dbReference type="ChEBI" id="CHEBI:57844"/>
        <dbReference type="ChEBI" id="CHEBI:57856"/>
        <dbReference type="ChEBI" id="CHEBI:59789"/>
        <dbReference type="ChEBI" id="CHEBI:74411"/>
        <dbReference type="ChEBI" id="CHEBI:74497"/>
        <dbReference type="EC" id="2.1.1.192"/>
    </reaction>
</comment>
<evidence type="ECO:0000259" key="13">
    <source>
        <dbReference type="PROSITE" id="PS51918"/>
    </source>
</evidence>
<dbReference type="GO" id="GO:0070475">
    <property type="term" value="P:rRNA base methylation"/>
    <property type="evidence" value="ECO:0007669"/>
    <property type="project" value="UniProtKB-UniRule"/>
</dbReference>
<proteinExistence type="inferred from homology"/>
<dbReference type="SUPFAM" id="SSF102114">
    <property type="entry name" value="Radical SAM enzymes"/>
    <property type="match status" value="1"/>
</dbReference>
<keyword evidence="11 12" id="KW-0411">Iron-sulfur</keyword>
<feature type="binding site" evidence="12">
    <location>
        <position position="114"/>
    </location>
    <ligand>
        <name>[4Fe-4S] cluster</name>
        <dbReference type="ChEBI" id="CHEBI:49883"/>
        <note>4Fe-4S-S-AdoMet</note>
    </ligand>
</feature>
<evidence type="ECO:0000256" key="4">
    <source>
        <dbReference type="ARBA" id="ARBA00022552"/>
    </source>
</evidence>
<keyword evidence="6 12" id="KW-0808">Transferase</keyword>
<sequence>MQTIYDLTLHQLEELVLELGQKKYRAKQLFTWLYRKRVLSFEEMTDLPTSFIEELKSHFIIMPVKEVMRQVSKDGTRKYLFSLEDGSSIETVLMHFNFGESLCVTSQLGCNMGCTFCASGLLKKQRDLSQGEILGQLMYVQKELDSENLRISNIVVMGTGEPFDNYDHVLGFCKTANQDIGLGIGARHITISTCGIVPKIREFSKSHYQYNLAISLHAPNQELRDKLMPINHRYPLSELMDSLKEYSESNHRRITFEYILLHGVNDSDQHAIELAHLIRGMNAYVNLIPYNKVDEKGYESTDDKTALHFYDVLMKHGVKATLRQKHGDDIDAACGQLRAKHEKGRIRV</sequence>
<evidence type="ECO:0000256" key="9">
    <source>
        <dbReference type="ARBA" id="ARBA00022723"/>
    </source>
</evidence>
<dbReference type="PIRSF" id="PIRSF006004">
    <property type="entry name" value="CHP00048"/>
    <property type="match status" value="1"/>
</dbReference>
<feature type="active site" description="Proton acceptor" evidence="12">
    <location>
        <position position="90"/>
    </location>
</feature>
<keyword evidence="9 12" id="KW-0479">Metal-binding</keyword>
<keyword evidence="3 12" id="KW-0963">Cytoplasm</keyword>
<evidence type="ECO:0000256" key="11">
    <source>
        <dbReference type="ARBA" id="ARBA00023014"/>
    </source>
</evidence>
<dbReference type="CDD" id="cd01335">
    <property type="entry name" value="Radical_SAM"/>
    <property type="match status" value="1"/>
</dbReference>
<protein>
    <recommendedName>
        <fullName evidence="12">Probable dual-specificity RNA methyltransferase RlmN</fullName>
        <ecNumber evidence="12">2.1.1.192</ecNumber>
    </recommendedName>
    <alternativeName>
        <fullName evidence="12">23S rRNA (adenine(2503)-C(2))-methyltransferase</fullName>
    </alternativeName>
    <alternativeName>
        <fullName evidence="12">23S rRNA m2A2503 methyltransferase</fullName>
    </alternativeName>
    <alternativeName>
        <fullName evidence="12">Ribosomal RNA large subunit methyltransferase N</fullName>
    </alternativeName>
    <alternativeName>
        <fullName evidence="12">tRNA (adenine(37)-C(2))-methyltransferase</fullName>
    </alternativeName>
    <alternativeName>
        <fullName evidence="12">tRNA m2A37 methyltransferase</fullName>
    </alternativeName>
</protein>
<dbReference type="SFLD" id="SFLDG01062">
    <property type="entry name" value="methyltransferase_(Class_A)"/>
    <property type="match status" value="1"/>
</dbReference>
<dbReference type="GO" id="GO:0051539">
    <property type="term" value="F:4 iron, 4 sulfur cluster binding"/>
    <property type="evidence" value="ECO:0007669"/>
    <property type="project" value="UniProtKB-UniRule"/>
</dbReference>
<dbReference type="AlphaFoldDB" id="D2MQI3"/>
<comment type="cofactor">
    <cofactor evidence="12">
        <name>[4Fe-4S] cluster</name>
        <dbReference type="ChEBI" id="CHEBI:49883"/>
    </cofactor>
    <text evidence="12">Binds 1 [4Fe-4S] cluster. The cluster is coordinated with 3 cysteines and an exchangeable S-adenosyl-L-methionine.</text>
</comment>
<dbReference type="InterPro" id="IPR013785">
    <property type="entry name" value="Aldolase_TIM"/>
</dbReference>
<dbReference type="SFLD" id="SFLDF00275">
    <property type="entry name" value="adenosine_C2_methyltransferase"/>
    <property type="match status" value="1"/>
</dbReference>
<dbReference type="InterPro" id="IPR007197">
    <property type="entry name" value="rSAM"/>
</dbReference>
<evidence type="ECO:0000256" key="5">
    <source>
        <dbReference type="ARBA" id="ARBA00022603"/>
    </source>
</evidence>
<dbReference type="SFLD" id="SFLDS00029">
    <property type="entry name" value="Radical_SAM"/>
    <property type="match status" value="1"/>
</dbReference>
<keyword evidence="4 12" id="KW-0698">rRNA processing</keyword>
<dbReference type="Gene3D" id="1.10.150.530">
    <property type="match status" value="1"/>
</dbReference>
<evidence type="ECO:0000256" key="8">
    <source>
        <dbReference type="ARBA" id="ARBA00022694"/>
    </source>
</evidence>
<name>D2MQI3_9FIRM</name>
<comment type="catalytic activity">
    <reaction evidence="12">
        <text>adenosine(2503) in 23S rRNA + 2 reduced [2Fe-2S]-[ferredoxin] + 2 S-adenosyl-L-methionine = 2-methyladenosine(2503) in 23S rRNA + 5'-deoxyadenosine + L-methionine + 2 oxidized [2Fe-2S]-[ferredoxin] + S-adenosyl-L-homocysteine</text>
        <dbReference type="Rhea" id="RHEA:42916"/>
        <dbReference type="Rhea" id="RHEA-COMP:10000"/>
        <dbReference type="Rhea" id="RHEA-COMP:10001"/>
        <dbReference type="Rhea" id="RHEA-COMP:10152"/>
        <dbReference type="Rhea" id="RHEA-COMP:10282"/>
        <dbReference type="ChEBI" id="CHEBI:17319"/>
        <dbReference type="ChEBI" id="CHEBI:33737"/>
        <dbReference type="ChEBI" id="CHEBI:33738"/>
        <dbReference type="ChEBI" id="CHEBI:57844"/>
        <dbReference type="ChEBI" id="CHEBI:57856"/>
        <dbReference type="ChEBI" id="CHEBI:59789"/>
        <dbReference type="ChEBI" id="CHEBI:74411"/>
        <dbReference type="ChEBI" id="CHEBI:74497"/>
        <dbReference type="EC" id="2.1.1.192"/>
    </reaction>
</comment>